<reference evidence="1 2" key="1">
    <citation type="submission" date="2019-10" db="EMBL/GenBank/DDBJ databases">
        <title>Extracellular Electron Transfer in a Candidatus Methanoperedens spp. Enrichment Culture.</title>
        <authorList>
            <person name="Berger S."/>
            <person name="Rangel Shaw D."/>
            <person name="Berben T."/>
            <person name="In 'T Zandt M."/>
            <person name="Frank J."/>
            <person name="Reimann J."/>
            <person name="Jetten M.S.M."/>
            <person name="Welte C.U."/>
        </authorList>
    </citation>
    <scope>NUCLEOTIDE SEQUENCE [LARGE SCALE GENOMIC DNA]</scope>
    <source>
        <strain evidence="1">SB12</strain>
    </source>
</reference>
<comment type="caution">
    <text evidence="1">The sequence shown here is derived from an EMBL/GenBank/DDBJ whole genome shotgun (WGS) entry which is preliminary data.</text>
</comment>
<keyword evidence="1" id="KW-0418">Kinase</keyword>
<gene>
    <name evidence="1" type="ORF">F9K24_01805</name>
</gene>
<dbReference type="Proteomes" id="UP000460298">
    <property type="component" value="Unassembled WGS sequence"/>
</dbReference>
<evidence type="ECO:0000313" key="2">
    <source>
        <dbReference type="Proteomes" id="UP000460298"/>
    </source>
</evidence>
<organism evidence="1 2">
    <name type="scientific">Leptonema illini</name>
    <dbReference type="NCBI Taxonomy" id="183"/>
    <lineage>
        <taxon>Bacteria</taxon>
        <taxon>Pseudomonadati</taxon>
        <taxon>Spirochaetota</taxon>
        <taxon>Spirochaetia</taxon>
        <taxon>Leptospirales</taxon>
        <taxon>Leptospiraceae</taxon>
        <taxon>Leptonema</taxon>
    </lineage>
</organism>
<name>A0A833H5C3_9LEPT</name>
<keyword evidence="1" id="KW-0808">Transferase</keyword>
<proteinExistence type="predicted"/>
<dbReference type="GO" id="GO:0016301">
    <property type="term" value="F:kinase activity"/>
    <property type="evidence" value="ECO:0007669"/>
    <property type="project" value="UniProtKB-KW"/>
</dbReference>
<accession>A0A833H5C3</accession>
<dbReference type="EMBL" id="WBUI01000001">
    <property type="protein sequence ID" value="KAB2935488.1"/>
    <property type="molecule type" value="Genomic_DNA"/>
</dbReference>
<protein>
    <submittedName>
        <fullName evidence="1">Histidine kinase</fullName>
    </submittedName>
</protein>
<dbReference type="AlphaFoldDB" id="A0A833H5C3"/>
<sequence>MVTEQVERINRNIEGAVNQGRYLILKTHRMTELVEKHIMFSLESILRKTEHERLIHTLYTILKELVINGCKANQKRIFFDEQGLDLNDESQYHKGIELYKKAFSEKMALEYGKKARDRGLYCMIDFEFDKEGIRIEVVNNTAIIPAEETIMRDKLKKAMGYNDLAEFYMEQAMSGDTEGAGLGLALIIILLKGEGIDPSYFRILIQGEQTIARLEIPFSERFRSKRDLDARRVGEQA</sequence>
<evidence type="ECO:0000313" key="1">
    <source>
        <dbReference type="EMBL" id="KAB2935488.1"/>
    </source>
</evidence>